<dbReference type="AlphaFoldDB" id="A0AAD2FM69"/>
<proteinExistence type="predicted"/>
<keyword evidence="2" id="KW-1185">Reference proteome</keyword>
<evidence type="ECO:0000313" key="2">
    <source>
        <dbReference type="Proteomes" id="UP001295423"/>
    </source>
</evidence>
<sequence length="124" mass="14117">MEFNVFHGVKADSLTAKEKKMSANMINIIEEKVNRGHTPENPILRARSVMEGRVQRGLYLKEETASPKVSLDAFLLTSIIDVIENRDKAITDVKGAYLHAKMKDKVIMKSQDRRWIFSATLTKL</sequence>
<dbReference type="EMBL" id="CAKOGP040001291">
    <property type="protein sequence ID" value="CAJ1944995.1"/>
    <property type="molecule type" value="Genomic_DNA"/>
</dbReference>
<evidence type="ECO:0000313" key="1">
    <source>
        <dbReference type="EMBL" id="CAJ1944995.1"/>
    </source>
</evidence>
<comment type="caution">
    <text evidence="1">The sequence shown here is derived from an EMBL/GenBank/DDBJ whole genome shotgun (WGS) entry which is preliminary data.</text>
</comment>
<dbReference type="Proteomes" id="UP001295423">
    <property type="component" value="Unassembled WGS sequence"/>
</dbReference>
<organism evidence="1 2">
    <name type="scientific">Cylindrotheca closterium</name>
    <dbReference type="NCBI Taxonomy" id="2856"/>
    <lineage>
        <taxon>Eukaryota</taxon>
        <taxon>Sar</taxon>
        <taxon>Stramenopiles</taxon>
        <taxon>Ochrophyta</taxon>
        <taxon>Bacillariophyta</taxon>
        <taxon>Bacillariophyceae</taxon>
        <taxon>Bacillariophycidae</taxon>
        <taxon>Bacillariales</taxon>
        <taxon>Bacillariaceae</taxon>
        <taxon>Cylindrotheca</taxon>
    </lineage>
</organism>
<gene>
    <name evidence="1" type="ORF">CYCCA115_LOCUS9142</name>
</gene>
<protein>
    <recommendedName>
        <fullName evidence="3">Reverse transcriptase Ty1/copia-type domain-containing protein</fullName>
    </recommendedName>
</protein>
<reference evidence="1" key="1">
    <citation type="submission" date="2023-08" db="EMBL/GenBank/DDBJ databases">
        <authorList>
            <person name="Audoor S."/>
            <person name="Bilcke G."/>
        </authorList>
    </citation>
    <scope>NUCLEOTIDE SEQUENCE</scope>
</reference>
<evidence type="ECO:0008006" key="3">
    <source>
        <dbReference type="Google" id="ProtNLM"/>
    </source>
</evidence>
<name>A0AAD2FM69_9STRA</name>
<accession>A0AAD2FM69</accession>